<comment type="caution">
    <text evidence="2">The sequence shown here is derived from an EMBL/GenBank/DDBJ whole genome shotgun (WGS) entry which is preliminary data.</text>
</comment>
<dbReference type="EMBL" id="LSRQ01000444">
    <property type="protein sequence ID" value="OAY82785.1"/>
    <property type="molecule type" value="Genomic_DNA"/>
</dbReference>
<feature type="compositionally biased region" description="Gly residues" evidence="1">
    <location>
        <begin position="111"/>
        <end position="126"/>
    </location>
</feature>
<feature type="compositionally biased region" description="Low complexity" evidence="1">
    <location>
        <begin position="56"/>
        <end position="67"/>
    </location>
</feature>
<evidence type="ECO:0000256" key="1">
    <source>
        <dbReference type="SAM" id="MobiDB-lite"/>
    </source>
</evidence>
<evidence type="ECO:0000313" key="3">
    <source>
        <dbReference type="Proteomes" id="UP000092600"/>
    </source>
</evidence>
<organism evidence="2 3">
    <name type="scientific">Ananas comosus</name>
    <name type="common">Pineapple</name>
    <name type="synonym">Ananas ananas</name>
    <dbReference type="NCBI Taxonomy" id="4615"/>
    <lineage>
        <taxon>Eukaryota</taxon>
        <taxon>Viridiplantae</taxon>
        <taxon>Streptophyta</taxon>
        <taxon>Embryophyta</taxon>
        <taxon>Tracheophyta</taxon>
        <taxon>Spermatophyta</taxon>
        <taxon>Magnoliopsida</taxon>
        <taxon>Liliopsida</taxon>
        <taxon>Poales</taxon>
        <taxon>Bromeliaceae</taxon>
        <taxon>Bromelioideae</taxon>
        <taxon>Ananas</taxon>
    </lineage>
</organism>
<evidence type="ECO:0000313" key="2">
    <source>
        <dbReference type="EMBL" id="OAY82785.1"/>
    </source>
</evidence>
<feature type="compositionally biased region" description="Acidic residues" evidence="1">
    <location>
        <begin position="68"/>
        <end position="84"/>
    </location>
</feature>
<sequence length="151" mass="15189">MRGGIGSDLRHEDGVLEVHLGGRAREELLFRDHEGALELVHAVEGAIGLGLHEPDPLAGALDLGDTGDALDDPPGDGEVGDEGAGEALSDRGGGAGAAAGEDLDEVDGDAHGGVGGGASRPGGLGHRGAHGDRSFWGRGIWDLGMEMEMGD</sequence>
<dbReference type="AlphaFoldDB" id="A0A199W1J2"/>
<accession>A0A199W1J2</accession>
<reference evidence="2 3" key="1">
    <citation type="journal article" date="2016" name="DNA Res.">
        <title>The draft genome of MD-2 pineapple using hybrid error correction of long reads.</title>
        <authorList>
            <person name="Redwan R.M."/>
            <person name="Saidin A."/>
            <person name="Kumar S.V."/>
        </authorList>
    </citation>
    <scope>NUCLEOTIDE SEQUENCE [LARGE SCALE GENOMIC DNA]</scope>
    <source>
        <strain evidence="3">cv. MD2</strain>
        <tissue evidence="2">Leaf</tissue>
    </source>
</reference>
<protein>
    <submittedName>
        <fullName evidence="2">Uncharacterized protein</fullName>
    </submittedName>
</protein>
<feature type="region of interest" description="Disordered" evidence="1">
    <location>
        <begin position="54"/>
        <end position="131"/>
    </location>
</feature>
<dbReference type="Proteomes" id="UP000092600">
    <property type="component" value="Unassembled WGS sequence"/>
</dbReference>
<name>A0A199W1J2_ANACO</name>
<gene>
    <name evidence="2" type="ORF">ACMD2_01544</name>
</gene>
<proteinExistence type="predicted"/>